<gene>
    <name evidence="3" type="ORF">LSUE1_G005114</name>
</gene>
<comment type="caution">
    <text evidence="3">The sequence shown here is derived from an EMBL/GenBank/DDBJ whole genome shotgun (WGS) entry which is preliminary data.</text>
</comment>
<dbReference type="AlphaFoldDB" id="A0A8T9C1F0"/>
<protein>
    <recommendedName>
        <fullName evidence="2">AB hydrolase-1 domain-containing protein</fullName>
    </recommendedName>
</protein>
<dbReference type="InterPro" id="IPR052897">
    <property type="entry name" value="Sec-Metab_Biosynth_Hydrolase"/>
</dbReference>
<evidence type="ECO:0000256" key="1">
    <source>
        <dbReference type="SAM" id="MobiDB-lite"/>
    </source>
</evidence>
<dbReference type="InterPro" id="IPR000073">
    <property type="entry name" value="AB_hydrolase_1"/>
</dbReference>
<sequence>MSSPSKPEFILVPGAWHGPESFAPTTTLLEKAGYVVHGITLAAGNGAPRTSPPLSPNPSTSIQIPTSNRNPDIQTIQPDVDLIRATLEKVLSTGKNVVMLYHSYGSVPGTEALAPYLSAPKPGYGKVLRLVFCTAFVLPEGGSLIAALNNEPLPWFKITKGGELGKSGVLMRCDVKDDLVEPTTPQQIFYNDLSSTAAAPYISALKPHSYRTFFSQLTVAPWKTIPSTYIICTQDNAIPLPAQEGMLAMAGQMAPGSFDVVERVEAGHSAFISRPEVVVGILVGAAGGE</sequence>
<keyword evidence="4" id="KW-1185">Reference proteome</keyword>
<dbReference type="OrthoDB" id="1263307at2759"/>
<dbReference type="PANTHER" id="PTHR37017:SF11">
    <property type="entry name" value="ESTERASE_LIPASE_THIOESTERASE DOMAIN-CONTAINING PROTEIN"/>
    <property type="match status" value="1"/>
</dbReference>
<proteinExistence type="predicted"/>
<dbReference type="EMBL" id="QGMK01000928">
    <property type="protein sequence ID" value="TVY75868.1"/>
    <property type="molecule type" value="Genomic_DNA"/>
</dbReference>
<feature type="region of interest" description="Disordered" evidence="1">
    <location>
        <begin position="46"/>
        <end position="70"/>
    </location>
</feature>
<organism evidence="3 4">
    <name type="scientific">Lachnellula suecica</name>
    <dbReference type="NCBI Taxonomy" id="602035"/>
    <lineage>
        <taxon>Eukaryota</taxon>
        <taxon>Fungi</taxon>
        <taxon>Dikarya</taxon>
        <taxon>Ascomycota</taxon>
        <taxon>Pezizomycotina</taxon>
        <taxon>Leotiomycetes</taxon>
        <taxon>Helotiales</taxon>
        <taxon>Lachnaceae</taxon>
        <taxon>Lachnellula</taxon>
    </lineage>
</organism>
<dbReference type="Gene3D" id="3.40.50.1820">
    <property type="entry name" value="alpha/beta hydrolase"/>
    <property type="match status" value="1"/>
</dbReference>
<dbReference type="Pfam" id="PF12697">
    <property type="entry name" value="Abhydrolase_6"/>
    <property type="match status" value="1"/>
</dbReference>
<feature type="domain" description="AB hydrolase-1" evidence="2">
    <location>
        <begin position="10"/>
        <end position="279"/>
    </location>
</feature>
<dbReference type="SUPFAM" id="SSF53474">
    <property type="entry name" value="alpha/beta-Hydrolases"/>
    <property type="match status" value="1"/>
</dbReference>
<name>A0A8T9C1F0_9HELO</name>
<dbReference type="PANTHER" id="PTHR37017">
    <property type="entry name" value="AB HYDROLASE-1 DOMAIN-CONTAINING PROTEIN-RELATED"/>
    <property type="match status" value="1"/>
</dbReference>
<evidence type="ECO:0000313" key="4">
    <source>
        <dbReference type="Proteomes" id="UP000469558"/>
    </source>
</evidence>
<evidence type="ECO:0000259" key="2">
    <source>
        <dbReference type="Pfam" id="PF12697"/>
    </source>
</evidence>
<dbReference type="InterPro" id="IPR029058">
    <property type="entry name" value="AB_hydrolase_fold"/>
</dbReference>
<reference evidence="3 4" key="1">
    <citation type="submission" date="2018-05" db="EMBL/GenBank/DDBJ databases">
        <title>Genome sequencing and assembly of the regulated plant pathogen Lachnellula willkommii and related sister species for the development of diagnostic species identification markers.</title>
        <authorList>
            <person name="Giroux E."/>
            <person name="Bilodeau G."/>
        </authorList>
    </citation>
    <scope>NUCLEOTIDE SEQUENCE [LARGE SCALE GENOMIC DNA]</scope>
    <source>
        <strain evidence="3 4">CBS 268.59</strain>
    </source>
</reference>
<dbReference type="Proteomes" id="UP000469558">
    <property type="component" value="Unassembled WGS sequence"/>
</dbReference>
<accession>A0A8T9C1F0</accession>
<evidence type="ECO:0000313" key="3">
    <source>
        <dbReference type="EMBL" id="TVY75868.1"/>
    </source>
</evidence>